<evidence type="ECO:0000313" key="3">
    <source>
        <dbReference type="Proteomes" id="UP000016923"/>
    </source>
</evidence>
<dbReference type="OrthoDB" id="5427526at2759"/>
<dbReference type="OMA" id="CGEWRER"/>
<organism evidence="2 3">
    <name type="scientific">Ophiostoma piceae (strain UAMH 11346)</name>
    <name type="common">Sap stain fungus</name>
    <dbReference type="NCBI Taxonomy" id="1262450"/>
    <lineage>
        <taxon>Eukaryota</taxon>
        <taxon>Fungi</taxon>
        <taxon>Dikarya</taxon>
        <taxon>Ascomycota</taxon>
        <taxon>Pezizomycotina</taxon>
        <taxon>Sordariomycetes</taxon>
        <taxon>Sordariomycetidae</taxon>
        <taxon>Ophiostomatales</taxon>
        <taxon>Ophiostomataceae</taxon>
        <taxon>Ophiostoma</taxon>
    </lineage>
</organism>
<dbReference type="Proteomes" id="UP000016923">
    <property type="component" value="Unassembled WGS sequence"/>
</dbReference>
<accession>S3D8J1</accession>
<evidence type="ECO:0000313" key="2">
    <source>
        <dbReference type="EMBL" id="EPE09760.1"/>
    </source>
</evidence>
<dbReference type="EMBL" id="KE148147">
    <property type="protein sequence ID" value="EPE09760.1"/>
    <property type="molecule type" value="Genomic_DNA"/>
</dbReference>
<evidence type="ECO:0000256" key="1">
    <source>
        <dbReference type="SAM" id="MobiDB-lite"/>
    </source>
</evidence>
<feature type="compositionally biased region" description="Low complexity" evidence="1">
    <location>
        <begin position="150"/>
        <end position="161"/>
    </location>
</feature>
<dbReference type="AlphaFoldDB" id="S3D8J1"/>
<protein>
    <submittedName>
        <fullName evidence="2">Uncharacterized protein</fullName>
    </submittedName>
</protein>
<name>S3D8J1_OPHP1</name>
<keyword evidence="3" id="KW-1185">Reference proteome</keyword>
<feature type="compositionally biased region" description="Acidic residues" evidence="1">
    <location>
        <begin position="83"/>
        <end position="104"/>
    </location>
</feature>
<dbReference type="eggNOG" id="ENOG502S5IN">
    <property type="taxonomic scope" value="Eukaryota"/>
</dbReference>
<sequence length="458" mass="48234">MSAPTTPRHSRHSTMDFQNMSPDERRQSKSSISNEPATPTHHLHPSFSQGDGIDEFSSGGMGNGLGELGGDSGMGGLGNLADELADALTDDEDEEGEYYDDEYTEGQLQQAAGGEGSPPPGISLSEAGSEAGSDNGANDTDLNGQRDGSGDAASATSSHGANGADGGRPRGTSLSLPAANGGGAAGAAANGRRGHKRLDSAYDGSEYGSESDLESPGMPPSLVAKIDAVESLARRGTEENGGPTDGVCKRLTEELRDLGSQSGVEGGASRLITAHSALTTHLTHQTRQLHALAFPLFSPMSLAPTPLVGVAISYDTDDEDEDVEQDEDDLLPMLSSLADQMPRPSAAAYQSLSALHGLTNDLVSTLNYLSDTLHMARQTTTTATRRLRSAKELVAEMRRDEELREEGERWLARGNWNERLKRRECAHVCGDVVGGFEEVCNGWRARLLAQAEATQASA</sequence>
<reference evidence="2 3" key="1">
    <citation type="journal article" date="2013" name="BMC Genomics">
        <title>The genome and transcriptome of the pine saprophyte Ophiostoma piceae, and a comparison with the bark beetle-associated pine pathogen Grosmannia clavigera.</title>
        <authorList>
            <person name="Haridas S."/>
            <person name="Wang Y."/>
            <person name="Lim L."/>
            <person name="Massoumi Alamouti S."/>
            <person name="Jackman S."/>
            <person name="Docking R."/>
            <person name="Robertson G."/>
            <person name="Birol I."/>
            <person name="Bohlmann J."/>
            <person name="Breuil C."/>
        </authorList>
    </citation>
    <scope>NUCLEOTIDE SEQUENCE [LARGE SCALE GENOMIC DNA]</scope>
    <source>
        <strain evidence="2 3">UAMH 11346</strain>
    </source>
</reference>
<dbReference type="HOGENOM" id="CLU_047851_1_0_1"/>
<feature type="compositionally biased region" description="Gly residues" evidence="1">
    <location>
        <begin position="59"/>
        <end position="78"/>
    </location>
</feature>
<proteinExistence type="predicted"/>
<dbReference type="VEuPathDB" id="FungiDB:F503_07536"/>
<gene>
    <name evidence="2" type="ORF">F503_07536</name>
</gene>
<feature type="region of interest" description="Disordered" evidence="1">
    <location>
        <begin position="1"/>
        <end position="220"/>
    </location>
</feature>